<keyword evidence="3" id="KW-1185">Reference proteome</keyword>
<accession>A0A2I0W9E8</accession>
<evidence type="ECO:0000256" key="1">
    <source>
        <dbReference type="SAM" id="MobiDB-lite"/>
    </source>
</evidence>
<dbReference type="EMBL" id="KZ502842">
    <property type="protein sequence ID" value="PKU72282.1"/>
    <property type="molecule type" value="Genomic_DNA"/>
</dbReference>
<reference evidence="2 3" key="2">
    <citation type="journal article" date="2017" name="Nature">
        <title>The Apostasia genome and the evolution of orchids.</title>
        <authorList>
            <person name="Zhang G.Q."/>
            <person name="Liu K.W."/>
            <person name="Li Z."/>
            <person name="Lohaus R."/>
            <person name="Hsiao Y.Y."/>
            <person name="Niu S.C."/>
            <person name="Wang J.Y."/>
            <person name="Lin Y.C."/>
            <person name="Xu Q."/>
            <person name="Chen L.J."/>
            <person name="Yoshida K."/>
            <person name="Fujiwara S."/>
            <person name="Wang Z.W."/>
            <person name="Zhang Y.Q."/>
            <person name="Mitsuda N."/>
            <person name="Wang M."/>
            <person name="Liu G.H."/>
            <person name="Pecoraro L."/>
            <person name="Huang H.X."/>
            <person name="Xiao X.J."/>
            <person name="Lin M."/>
            <person name="Wu X.Y."/>
            <person name="Wu W.L."/>
            <person name="Chen Y.Y."/>
            <person name="Chang S.B."/>
            <person name="Sakamoto S."/>
            <person name="Ohme-Takagi M."/>
            <person name="Yagi M."/>
            <person name="Zeng S.J."/>
            <person name="Shen C.Y."/>
            <person name="Yeh C.M."/>
            <person name="Luo Y.B."/>
            <person name="Tsai W.C."/>
            <person name="Van de Peer Y."/>
            <person name="Liu Z.J."/>
        </authorList>
    </citation>
    <scope>NUCLEOTIDE SEQUENCE [LARGE SCALE GENOMIC DNA]</scope>
    <source>
        <tissue evidence="2">The whole plant</tissue>
    </source>
</reference>
<protein>
    <submittedName>
        <fullName evidence="2">Uncharacterized protein</fullName>
    </submittedName>
</protein>
<gene>
    <name evidence="2" type="ORF">MA16_Dca006282</name>
</gene>
<sequence length="100" mass="11052">MIPLVNGLPQTSSTPKSQGDTSFINVPIIVMSNDDLMTHTAEFRNNSVCLQTDWLILDDFSSSLFEREDVEFEEEVVASRIVEKSCSNVAGKKGISKGKK</sequence>
<evidence type="ECO:0000313" key="2">
    <source>
        <dbReference type="EMBL" id="PKU72282.1"/>
    </source>
</evidence>
<feature type="compositionally biased region" description="Polar residues" evidence="1">
    <location>
        <begin position="8"/>
        <end position="20"/>
    </location>
</feature>
<evidence type="ECO:0000313" key="3">
    <source>
        <dbReference type="Proteomes" id="UP000233837"/>
    </source>
</evidence>
<reference evidence="2 3" key="1">
    <citation type="journal article" date="2016" name="Sci. Rep.">
        <title>The Dendrobium catenatum Lindl. genome sequence provides insights into polysaccharide synthase, floral development and adaptive evolution.</title>
        <authorList>
            <person name="Zhang G.Q."/>
            <person name="Xu Q."/>
            <person name="Bian C."/>
            <person name="Tsai W.C."/>
            <person name="Yeh C.M."/>
            <person name="Liu K.W."/>
            <person name="Yoshida K."/>
            <person name="Zhang L.S."/>
            <person name="Chang S.B."/>
            <person name="Chen F."/>
            <person name="Shi Y."/>
            <person name="Su Y.Y."/>
            <person name="Zhang Y.Q."/>
            <person name="Chen L.J."/>
            <person name="Yin Y."/>
            <person name="Lin M."/>
            <person name="Huang H."/>
            <person name="Deng H."/>
            <person name="Wang Z.W."/>
            <person name="Zhu S.L."/>
            <person name="Zhao X."/>
            <person name="Deng C."/>
            <person name="Niu S.C."/>
            <person name="Huang J."/>
            <person name="Wang M."/>
            <person name="Liu G.H."/>
            <person name="Yang H.J."/>
            <person name="Xiao X.J."/>
            <person name="Hsiao Y.Y."/>
            <person name="Wu W.L."/>
            <person name="Chen Y.Y."/>
            <person name="Mitsuda N."/>
            <person name="Ohme-Takagi M."/>
            <person name="Luo Y.B."/>
            <person name="Van de Peer Y."/>
            <person name="Liu Z.J."/>
        </authorList>
    </citation>
    <scope>NUCLEOTIDE SEQUENCE [LARGE SCALE GENOMIC DNA]</scope>
    <source>
        <tissue evidence="2">The whole plant</tissue>
    </source>
</reference>
<dbReference type="AlphaFoldDB" id="A0A2I0W9E8"/>
<name>A0A2I0W9E8_9ASPA</name>
<proteinExistence type="predicted"/>
<feature type="region of interest" description="Disordered" evidence="1">
    <location>
        <begin position="1"/>
        <end position="20"/>
    </location>
</feature>
<dbReference type="Proteomes" id="UP000233837">
    <property type="component" value="Unassembled WGS sequence"/>
</dbReference>
<organism evidence="2 3">
    <name type="scientific">Dendrobium catenatum</name>
    <dbReference type="NCBI Taxonomy" id="906689"/>
    <lineage>
        <taxon>Eukaryota</taxon>
        <taxon>Viridiplantae</taxon>
        <taxon>Streptophyta</taxon>
        <taxon>Embryophyta</taxon>
        <taxon>Tracheophyta</taxon>
        <taxon>Spermatophyta</taxon>
        <taxon>Magnoliopsida</taxon>
        <taxon>Liliopsida</taxon>
        <taxon>Asparagales</taxon>
        <taxon>Orchidaceae</taxon>
        <taxon>Epidendroideae</taxon>
        <taxon>Malaxideae</taxon>
        <taxon>Dendrobiinae</taxon>
        <taxon>Dendrobium</taxon>
    </lineage>
</organism>